<protein>
    <submittedName>
        <fullName evidence="1">Uncharacterized protein</fullName>
    </submittedName>
</protein>
<evidence type="ECO:0000313" key="2">
    <source>
        <dbReference type="Proteomes" id="UP000298484"/>
    </source>
</evidence>
<name>A0A4Y9AGT0_9BACI</name>
<evidence type="ECO:0000313" key="1">
    <source>
        <dbReference type="EMBL" id="TFJ94615.1"/>
    </source>
</evidence>
<sequence>MARVWRRTTDVQQPLKEREFDVVPLQSENDAGECDNYGQDIQNVATQGFVIEVRGLRKEDVCQEVETE</sequence>
<proteinExistence type="predicted"/>
<dbReference type="InterPro" id="IPR005370">
    <property type="entry name" value="UPF0180"/>
</dbReference>
<dbReference type="RefSeq" id="WP_135108259.1">
    <property type="nucleotide sequence ID" value="NZ_SRHY01000001.1"/>
</dbReference>
<dbReference type="Proteomes" id="UP000298484">
    <property type="component" value="Unassembled WGS sequence"/>
</dbReference>
<keyword evidence="2" id="KW-1185">Reference proteome</keyword>
<gene>
    <name evidence="1" type="ORF">E4U82_01495</name>
</gene>
<dbReference type="OrthoDB" id="1708042at2"/>
<dbReference type="EMBL" id="SRHY01000001">
    <property type="protein sequence ID" value="TFJ94615.1"/>
    <property type="molecule type" value="Genomic_DNA"/>
</dbReference>
<accession>A0A4Y9AGT0</accession>
<dbReference type="AlphaFoldDB" id="A0A4Y9AGT0"/>
<comment type="caution">
    <text evidence="1">The sequence shown here is derived from an EMBL/GenBank/DDBJ whole genome shotgun (WGS) entry which is preliminary data.</text>
</comment>
<organism evidence="1 2">
    <name type="scientific">Lentibacillus salicampi</name>
    <dbReference type="NCBI Taxonomy" id="175306"/>
    <lineage>
        <taxon>Bacteria</taxon>
        <taxon>Bacillati</taxon>
        <taxon>Bacillota</taxon>
        <taxon>Bacilli</taxon>
        <taxon>Bacillales</taxon>
        <taxon>Bacillaceae</taxon>
        <taxon>Lentibacillus</taxon>
    </lineage>
</organism>
<dbReference type="Pfam" id="PF03698">
    <property type="entry name" value="UPF0180"/>
    <property type="match status" value="1"/>
</dbReference>
<reference evidence="1 2" key="1">
    <citation type="submission" date="2019-03" db="EMBL/GenBank/DDBJ databases">
        <title>Genome sequence of Lentibacillus salicampi ATCC BAA-719.</title>
        <authorList>
            <person name="Maclea K.S."/>
            <person name="Simoes Junior M."/>
        </authorList>
    </citation>
    <scope>NUCLEOTIDE SEQUENCE [LARGE SCALE GENOMIC DNA]</scope>
    <source>
        <strain evidence="1 2">ATCC BAA-719</strain>
    </source>
</reference>